<gene>
    <name evidence="2" type="ORF">AMQ22_01796</name>
</gene>
<dbReference type="InterPro" id="IPR000182">
    <property type="entry name" value="GNAT_dom"/>
</dbReference>
<dbReference type="SUPFAM" id="SSF55729">
    <property type="entry name" value="Acyl-CoA N-acyltransferases (Nat)"/>
    <property type="match status" value="1"/>
</dbReference>
<dbReference type="InterPro" id="IPR016181">
    <property type="entry name" value="Acyl_CoA_acyltransferase"/>
</dbReference>
<proteinExistence type="predicted"/>
<evidence type="ECO:0000313" key="2">
    <source>
        <dbReference type="EMBL" id="KYC48914.1"/>
    </source>
</evidence>
<dbReference type="Proteomes" id="UP000075398">
    <property type="component" value="Unassembled WGS sequence"/>
</dbReference>
<name>A0A150IW78_9EURY</name>
<reference evidence="2 3" key="1">
    <citation type="journal article" date="2016" name="ISME J.">
        <title>Chasing the elusive Euryarchaeota class WSA2: genomes reveal a uniquely fastidious methyl-reducing methanogen.</title>
        <authorList>
            <person name="Nobu M.K."/>
            <person name="Narihiro T."/>
            <person name="Kuroda K."/>
            <person name="Mei R."/>
            <person name="Liu W.T."/>
        </authorList>
    </citation>
    <scope>NUCLEOTIDE SEQUENCE [LARGE SCALE GENOMIC DNA]</scope>
    <source>
        <strain evidence="2">U1lsi0528_Bin055</strain>
    </source>
</reference>
<organism evidence="2 3">
    <name type="scientific">Candidatus Methanofastidiosum methylothiophilum</name>
    <dbReference type="NCBI Taxonomy" id="1705564"/>
    <lineage>
        <taxon>Archaea</taxon>
        <taxon>Methanobacteriati</taxon>
        <taxon>Methanobacteriota</taxon>
        <taxon>Stenosarchaea group</taxon>
        <taxon>Candidatus Methanofastidiosia</taxon>
        <taxon>Candidatus Methanofastidiosales</taxon>
        <taxon>Candidatus Methanofastidiosaceae</taxon>
        <taxon>Candidatus Methanofastidiosum</taxon>
    </lineage>
</organism>
<protein>
    <submittedName>
        <fullName evidence="2">Acetyltransferase (GNAT) family protein</fullName>
    </submittedName>
</protein>
<accession>A0A150IW78</accession>
<dbReference type="Pfam" id="PF00583">
    <property type="entry name" value="Acetyltransf_1"/>
    <property type="match status" value="1"/>
</dbReference>
<dbReference type="PROSITE" id="PS51186">
    <property type="entry name" value="GNAT"/>
    <property type="match status" value="1"/>
</dbReference>
<dbReference type="GO" id="GO:0016747">
    <property type="term" value="F:acyltransferase activity, transferring groups other than amino-acyl groups"/>
    <property type="evidence" value="ECO:0007669"/>
    <property type="project" value="InterPro"/>
</dbReference>
<dbReference type="EMBL" id="LNGC01000117">
    <property type="protein sequence ID" value="KYC48914.1"/>
    <property type="molecule type" value="Genomic_DNA"/>
</dbReference>
<dbReference type="AlphaFoldDB" id="A0A150IW78"/>
<comment type="caution">
    <text evidence="2">The sequence shown here is derived from an EMBL/GenBank/DDBJ whole genome shotgun (WGS) entry which is preliminary data.</text>
</comment>
<keyword evidence="2" id="KW-0808">Transferase</keyword>
<evidence type="ECO:0000259" key="1">
    <source>
        <dbReference type="PROSITE" id="PS51186"/>
    </source>
</evidence>
<dbReference type="CDD" id="cd04301">
    <property type="entry name" value="NAT_SF"/>
    <property type="match status" value="1"/>
</dbReference>
<sequence>MNLIIRDMTTADIECVCKLLEDVITETYKINNLKNDDLYEFIAEKKHGIKEFNGNDKCKGIYKCAFCNGILVGIGGIYPLCKDILLNIDDQYKNELEIGSLYIHVDYQKKGIAKELMAKLVNEIVMMNKEYFFLDCGYKSSQLYWERILGAPYKRLESYFDANEHYLIWKIETKEAKRIFKTENDE</sequence>
<feature type="domain" description="N-acetyltransferase" evidence="1">
    <location>
        <begin position="3"/>
        <end position="172"/>
    </location>
</feature>
<dbReference type="Gene3D" id="3.40.630.30">
    <property type="match status" value="1"/>
</dbReference>
<evidence type="ECO:0000313" key="3">
    <source>
        <dbReference type="Proteomes" id="UP000075398"/>
    </source>
</evidence>